<feature type="domain" description="Protein kinase" evidence="6">
    <location>
        <begin position="173"/>
        <end position="473"/>
    </location>
</feature>
<keyword evidence="8" id="KW-1185">Reference proteome</keyword>
<reference evidence="7 8" key="1">
    <citation type="submission" date="2021-02" db="EMBL/GenBank/DDBJ databases">
        <title>Safari Cat Assemblies.</title>
        <authorList>
            <person name="Bredemeyer K.R."/>
            <person name="Murphy W.J."/>
        </authorList>
    </citation>
    <scope>NUCLEOTIDE SEQUENCE [LARGE SCALE GENOMIC DNA]</scope>
</reference>
<protein>
    <recommendedName>
        <fullName evidence="2">N-terminal kinase-like protein</fullName>
    </recommendedName>
    <alternativeName>
        <fullName evidence="3">SCY1-like protein 1</fullName>
    </alternativeName>
</protein>
<feature type="compositionally biased region" description="Basic residues" evidence="5">
    <location>
        <begin position="947"/>
        <end position="956"/>
    </location>
</feature>
<evidence type="ECO:0000256" key="3">
    <source>
        <dbReference type="ARBA" id="ARBA00042347"/>
    </source>
</evidence>
<dbReference type="Pfam" id="PF00069">
    <property type="entry name" value="Pkinase"/>
    <property type="match status" value="1"/>
</dbReference>
<evidence type="ECO:0000256" key="5">
    <source>
        <dbReference type="SAM" id="MobiDB-lite"/>
    </source>
</evidence>
<feature type="compositionally biased region" description="Pro residues" evidence="5">
    <location>
        <begin position="127"/>
        <end position="137"/>
    </location>
</feature>
<dbReference type="InterPro" id="IPR016024">
    <property type="entry name" value="ARM-type_fold"/>
</dbReference>
<comment type="function">
    <text evidence="4">Regulates COPI-mediated retrograde protein traffic at the interface between the Golgi apparatus and the endoplasmic reticulum. Involved in the maintenance of the Golgi apparatus morphology.</text>
</comment>
<proteinExistence type="inferred from homology"/>
<dbReference type="GeneTree" id="ENSGT00930000151054"/>
<evidence type="ECO:0000313" key="8">
    <source>
        <dbReference type="Proteomes" id="UP000823872"/>
    </source>
</evidence>
<evidence type="ECO:0000313" key="7">
    <source>
        <dbReference type="Ensembl" id="ENSFCTP00005059672.1"/>
    </source>
</evidence>
<evidence type="ECO:0000259" key="6">
    <source>
        <dbReference type="PROSITE" id="PS50011"/>
    </source>
</evidence>
<feature type="region of interest" description="Disordered" evidence="5">
    <location>
        <begin position="96"/>
        <end position="151"/>
    </location>
</feature>
<evidence type="ECO:0000256" key="4">
    <source>
        <dbReference type="ARBA" id="ARBA00056114"/>
    </source>
</evidence>
<reference evidence="7" key="2">
    <citation type="submission" date="2025-08" db="UniProtKB">
        <authorList>
            <consortium name="Ensembl"/>
        </authorList>
    </citation>
    <scope>IDENTIFICATION</scope>
    <source>
        <strain evidence="7">breed Abyssinian</strain>
    </source>
</reference>
<dbReference type="InterPro" id="IPR011009">
    <property type="entry name" value="Kinase-like_dom_sf"/>
</dbReference>
<gene>
    <name evidence="7" type="primary">SCYL1</name>
</gene>
<feature type="region of interest" description="Disordered" evidence="5">
    <location>
        <begin position="834"/>
        <end position="873"/>
    </location>
</feature>
<evidence type="ECO:0000256" key="2">
    <source>
        <dbReference type="ARBA" id="ARBA00040972"/>
    </source>
</evidence>
<evidence type="ECO:0000256" key="1">
    <source>
        <dbReference type="ARBA" id="ARBA00038349"/>
    </source>
</evidence>
<feature type="region of interest" description="Disordered" evidence="5">
    <location>
        <begin position="750"/>
        <end position="800"/>
    </location>
</feature>
<feature type="compositionally biased region" description="Pro residues" evidence="5">
    <location>
        <begin position="760"/>
        <end position="772"/>
    </location>
</feature>
<feature type="compositionally biased region" description="Polar residues" evidence="5">
    <location>
        <begin position="839"/>
        <end position="848"/>
    </location>
</feature>
<feature type="region of interest" description="Disordered" evidence="5">
    <location>
        <begin position="174"/>
        <end position="194"/>
    </location>
</feature>
<organism evidence="7 8">
    <name type="scientific">Felis catus</name>
    <name type="common">Cat</name>
    <name type="synonym">Felis silvestris catus</name>
    <dbReference type="NCBI Taxonomy" id="9685"/>
    <lineage>
        <taxon>Eukaryota</taxon>
        <taxon>Metazoa</taxon>
        <taxon>Chordata</taxon>
        <taxon>Craniata</taxon>
        <taxon>Vertebrata</taxon>
        <taxon>Euteleostomi</taxon>
        <taxon>Mammalia</taxon>
        <taxon>Eutheria</taxon>
        <taxon>Laurasiatheria</taxon>
        <taxon>Carnivora</taxon>
        <taxon>Feliformia</taxon>
        <taxon>Felidae</taxon>
        <taxon>Felinae</taxon>
        <taxon>Felis</taxon>
    </lineage>
</organism>
<dbReference type="Gene3D" id="1.10.510.10">
    <property type="entry name" value="Transferase(Phosphotransferase) domain 1"/>
    <property type="match status" value="1"/>
</dbReference>
<dbReference type="Gene3D" id="3.30.200.20">
    <property type="entry name" value="Phosphorylase Kinase, domain 1"/>
    <property type="match status" value="1"/>
</dbReference>
<dbReference type="Gene3D" id="1.25.10.10">
    <property type="entry name" value="Leucine-rich Repeat Variant"/>
    <property type="match status" value="1"/>
</dbReference>
<feature type="compositionally biased region" description="Pro residues" evidence="5">
    <location>
        <begin position="177"/>
        <end position="187"/>
    </location>
</feature>
<dbReference type="SUPFAM" id="SSF56112">
    <property type="entry name" value="Protein kinase-like (PK-like)"/>
    <property type="match status" value="1"/>
</dbReference>
<dbReference type="InterPro" id="IPR051177">
    <property type="entry name" value="CIK-Related_Protein"/>
</dbReference>
<dbReference type="PANTHER" id="PTHR12984:SF3">
    <property type="entry name" value="N-TERMINAL KINASE-LIKE PROTEIN"/>
    <property type="match status" value="1"/>
</dbReference>
<reference evidence="7" key="3">
    <citation type="submission" date="2025-09" db="UniProtKB">
        <authorList>
            <consortium name="Ensembl"/>
        </authorList>
    </citation>
    <scope>IDENTIFICATION</scope>
    <source>
        <strain evidence="7">breed Abyssinian</strain>
    </source>
</reference>
<feature type="compositionally biased region" description="Low complexity" evidence="5">
    <location>
        <begin position="138"/>
        <end position="151"/>
    </location>
</feature>
<name>A0ABI8AK62_FELCA</name>
<dbReference type="Ensembl" id="ENSFCTT00005088488.1">
    <property type="protein sequence ID" value="ENSFCTP00005059672.1"/>
    <property type="gene ID" value="ENSFCTG00005031888.1"/>
</dbReference>
<sequence length="956" mass="104919">MPPCILEPPTGWWERATWLGDMRDILLHAFSPSPVPSQVLIPIITLGGGLYYHPHFRYKDTEAQICVICQGRAPSNRRRPATQRLAPAALELVSAQLRPRPPRPMPRPMPRPRARPTPRPVYMLRPPLRPRPRPAPPGSAARGPGAEAPRPAAAAAAGTMWFFARDPVRDFPFELSPDPPEGGPPGPWVLHRGRKKATGSPVSIFVYDVKPGAEEQTQVAKAAFKRLKTLRHPNILAYIDGLETDKCLHVVTEAVTPLGMYLKERAEAGGLKDLELSWGLHQIVKALSFLVNDCSLIHNNVCMAAVFVDRAGEWKLGGLDYMYSAQGNGGGPPRKGVPELEQYDPPELADGSGRAVREKWSADMWRLGCLIWEVFNGPLPRAAALRNPGKIPKSLVPHYCELVGANPKVRPNPARFLQNCRAPGGFMNNRFVETNLFLEEIQIKEPAEKQKFFQELSKSLDSFPEDFCRHKVLPQLLTAFEFGNAGAVVLTPLFKVGKFLNAEEYQQKIIPVVVKMFSSTDRAMRIRLLQQMEQFIQYLDEPTVNTQIFPHVVHGFLDTNPAIREQTVKSMLLLAPKLNEANLNVELMKHFARLQAKDEQGPIRCNTTVCLGKIGSYLSASTRHRVLTSAFSRATKDPFAPSRVAGVLGFAATHNLYSMNDCAHKILPVLCGLTVDPEKSVRDQAFKAIRSFLSKLESVSEDPTQLAEVEKDVHAASSPGMGGAAASWAGWAVTGVSSLTSKLIRAHPAAAPAETNVPQRPTPEGLPAPAPAVVPATSTTSGHWETQEEGTDTAEDSSVADRWDDEDWGSLEQEAESVLAQQEDWSTGAELAVPGRPATWTQNPSQTGAAGKPRARGSRAGRSQVPRSHRLRAHGWPASITGVARSPVTKVIPLLLCRHAGRPALSRDLIHGAMTTGRVWRPRAGKGRPSWPGRSARSVGGRWKPNALKRRQPRAP</sequence>
<accession>A0ABI8AK62</accession>
<dbReference type="PROSITE" id="PS50011">
    <property type="entry name" value="PROTEIN_KINASE_DOM"/>
    <property type="match status" value="1"/>
</dbReference>
<dbReference type="Proteomes" id="UP000823872">
    <property type="component" value="Chromosome D1"/>
</dbReference>
<feature type="region of interest" description="Disordered" evidence="5">
    <location>
        <begin position="920"/>
        <end position="956"/>
    </location>
</feature>
<dbReference type="PANTHER" id="PTHR12984">
    <property type="entry name" value="SCY1-RELATED S/T PROTEIN KINASE-LIKE"/>
    <property type="match status" value="1"/>
</dbReference>
<dbReference type="InterPro" id="IPR000719">
    <property type="entry name" value="Prot_kinase_dom"/>
</dbReference>
<dbReference type="InterPro" id="IPR011989">
    <property type="entry name" value="ARM-like"/>
</dbReference>
<dbReference type="SUPFAM" id="SSF48371">
    <property type="entry name" value="ARM repeat"/>
    <property type="match status" value="1"/>
</dbReference>
<dbReference type="CDD" id="cd14011">
    <property type="entry name" value="PK_SCY1_like"/>
    <property type="match status" value="1"/>
</dbReference>
<comment type="similarity">
    <text evidence="1">Belongs to the protein kinase superfamily.</text>
</comment>